<keyword evidence="1" id="KW-1133">Transmembrane helix</keyword>
<organism evidence="2">
    <name type="scientific">hydrothermal vent metagenome</name>
    <dbReference type="NCBI Taxonomy" id="652676"/>
    <lineage>
        <taxon>unclassified sequences</taxon>
        <taxon>metagenomes</taxon>
        <taxon>ecological metagenomes</taxon>
    </lineage>
</organism>
<evidence type="ECO:0000313" key="2">
    <source>
        <dbReference type="EMBL" id="SFV54104.1"/>
    </source>
</evidence>
<reference evidence="2" key="1">
    <citation type="submission" date="2016-10" db="EMBL/GenBank/DDBJ databases">
        <authorList>
            <person name="de Groot N.N."/>
        </authorList>
    </citation>
    <scope>NUCLEOTIDE SEQUENCE</scope>
</reference>
<proteinExistence type="predicted"/>
<gene>
    <name evidence="2" type="ORF">MNB_SV-12-1538</name>
</gene>
<sequence length="136" mass="15673">MDRGLLAFIAIGIVAIYFITSFVDTIQDNERYQKSGYSENSKERDKQYQSIDSIGDIILDVSSVDAKTQIDVWNRSDMKNEFLSNFPNFVDMRDFIEDKIVGDALQQRLRETVDNIEEKFIAGEISADKAKRKFTL</sequence>
<feature type="transmembrane region" description="Helical" evidence="1">
    <location>
        <begin position="6"/>
        <end position="26"/>
    </location>
</feature>
<dbReference type="AlphaFoldDB" id="A0A1W1BKM1"/>
<name>A0A1W1BKM1_9ZZZZ</name>
<accession>A0A1W1BKM1</accession>
<keyword evidence="1" id="KW-0812">Transmembrane</keyword>
<evidence type="ECO:0000256" key="1">
    <source>
        <dbReference type="SAM" id="Phobius"/>
    </source>
</evidence>
<dbReference type="EMBL" id="FPHE01000051">
    <property type="protein sequence ID" value="SFV54104.1"/>
    <property type="molecule type" value="Genomic_DNA"/>
</dbReference>
<protein>
    <submittedName>
        <fullName evidence="2">Uncharacterized protein</fullName>
    </submittedName>
</protein>
<keyword evidence="1" id="KW-0472">Membrane</keyword>